<protein>
    <submittedName>
        <fullName evidence="1">DUF2560 family protein</fullName>
    </submittedName>
</protein>
<proteinExistence type="predicted"/>
<name>A0ABX9AUW9_9ENTR</name>
<evidence type="ECO:0000313" key="2">
    <source>
        <dbReference type="Proteomes" id="UP000825886"/>
    </source>
</evidence>
<keyword evidence="2" id="KW-1185">Reference proteome</keyword>
<reference evidence="1 2" key="1">
    <citation type="submission" date="2021-08" db="EMBL/GenBank/DDBJ databases">
        <title>Culture and genomic analysis of Symbiopectobacterium purcellii sp. nov. gen. nov., isolated from the leafhopper Empoasca decipiens.</title>
        <authorList>
            <person name="Nadal-Jimenez P."/>
            <person name="Siozios S."/>
            <person name="Halliday N."/>
            <person name="Camara M."/>
            <person name="Hurst G.D.D."/>
        </authorList>
    </citation>
    <scope>NUCLEOTIDE SEQUENCE [LARGE SCALE GENOMIC DNA]</scope>
    <source>
        <strain evidence="1 2">SyEd1</strain>
    </source>
</reference>
<sequence>MTELVSGSVVGSSINLSPSLTPQQSTRLELLRLVMNDTAAAQAAIEFVGDDLLKLELFKDQYKLATTEREVVARTFKAIQDAKEALAPFS</sequence>
<evidence type="ECO:0000313" key="1">
    <source>
        <dbReference type="EMBL" id="QZN97791.1"/>
    </source>
</evidence>
<accession>A0ABX9AUW9</accession>
<dbReference type="Pfam" id="PF10834">
    <property type="entry name" value="DUF2560"/>
    <property type="match status" value="1"/>
</dbReference>
<dbReference type="InterPro" id="IPR022544">
    <property type="entry name" value="Phage_P22_Orf80"/>
</dbReference>
<dbReference type="EMBL" id="CP081864">
    <property type="protein sequence ID" value="QZN97791.1"/>
    <property type="molecule type" value="Genomic_DNA"/>
</dbReference>
<organism evidence="1 2">
    <name type="scientific">Symbiopectobacterium purcellii</name>
    <dbReference type="NCBI Taxonomy" id="2871826"/>
    <lineage>
        <taxon>Bacteria</taxon>
        <taxon>Pseudomonadati</taxon>
        <taxon>Pseudomonadota</taxon>
        <taxon>Gammaproteobacteria</taxon>
        <taxon>Enterobacterales</taxon>
        <taxon>Enterobacteriaceae</taxon>
    </lineage>
</organism>
<dbReference type="Proteomes" id="UP000825886">
    <property type="component" value="Chromosome"/>
</dbReference>
<gene>
    <name evidence="1" type="ORF">K6K13_11090</name>
</gene>
<dbReference type="RefSeq" id="WP_222160822.1">
    <property type="nucleotide sequence ID" value="NZ_CP081864.1"/>
</dbReference>